<feature type="region of interest" description="Disordered" evidence="1">
    <location>
        <begin position="842"/>
        <end position="908"/>
    </location>
</feature>
<evidence type="ECO:0000313" key="3">
    <source>
        <dbReference type="Proteomes" id="UP000813444"/>
    </source>
</evidence>
<evidence type="ECO:0000256" key="1">
    <source>
        <dbReference type="SAM" id="MobiDB-lite"/>
    </source>
</evidence>
<keyword evidence="3" id="KW-1185">Reference proteome</keyword>
<accession>A0A8K0SGT3</accession>
<feature type="compositionally biased region" description="Basic and acidic residues" evidence="1">
    <location>
        <begin position="888"/>
        <end position="908"/>
    </location>
</feature>
<protein>
    <submittedName>
        <fullName evidence="2">Uncharacterized protein</fullName>
    </submittedName>
</protein>
<dbReference type="EMBL" id="JAGPNK010000017">
    <property type="protein sequence ID" value="KAH7305919.1"/>
    <property type="molecule type" value="Genomic_DNA"/>
</dbReference>
<sequence>MSGLSLEYAIGSLPSDVDEHMRERIRRQMDAFSMGVSRGFPSDLGKEINPQWLHERWSADVESDRNNIGGIKEVGVGRVACDLDPQAIGYIFKNFGYGKVWPENPSTGRQLKYAWEGERCAILDDDENLKRDYNKWAEYVLGSHQELHGRMSAYYKEIQAQIILETDDQSQERDPNCNQGLPGILRDAWTKTIRKLRSKLDLKANHYDMDEKCMPATHSPDLESSRRTSRKKDQARVDEHQAWLKNVRACFLVPHLNIEDLSQPNNLLNLLYYRGDAQKGPADFTKLDYDSCHIGRATRILRGCFYGGISVVLGHSPHAEPPGSYIHFDVSFPNRAFVAATDPTLQNGQSAYVGEAARAGLLFSPGEAQTILFGQAVTYTFLNEAPSADRVKRHIEEYRHRLTASALLLNKSPFQYHPRNDEEFLLSYKRVLQDAAASAEGSLRAIFSSENLFLDRVEEEADHHYCKMRYKYTKDTVHPQGREMLKYARWDLYYDYLGSVCRRTFLDYIIWNDLVEQMEALETHIHLDARDGSDEAQQIVVGSLTATTRELFLFYLAEINNRGKFAASPKIRHIFSCITNRQSLVDEDNCVRKSVINFPMLEVAPLASGSAVSDLSPEEADVFNAISMRKLLEALRVAMRDQEAPVLSNLLQDTLRFMDVLVNLATDLDSMPGSQGISNALDFAGLTDCPPTSAWKARENYLWEASITPGGVSPKSTVPSSVVIHELDSFVFQTWDVLRRHYRRIYGWLDRSLEPGGKRRDTFTGGRPVEDKGFDPQLPQFGLALVNALDAWTVDWRPSSSTSEIPVYTKRLISDHTVQKLRETILGRPVFKADVKPFPFRKLGTGIGPGTRIRSDERKRKREAREQGEGQDDREEYEHELGEEDAWGTDRDWNKDKQVQAEEDGPRRPLEKRRLARKWWLVLENVFGGSGVRWDDFFGLLSRLGYHAAESTSNSTCRIRWTPSCPWRLDAEGLTAKADCVNWESNPGLPDLAHGNGEFYH</sequence>
<reference evidence="2" key="1">
    <citation type="journal article" date="2021" name="Nat. Commun.">
        <title>Genetic determinants of endophytism in the Arabidopsis root mycobiome.</title>
        <authorList>
            <person name="Mesny F."/>
            <person name="Miyauchi S."/>
            <person name="Thiergart T."/>
            <person name="Pickel B."/>
            <person name="Atanasova L."/>
            <person name="Karlsson M."/>
            <person name="Huettel B."/>
            <person name="Barry K.W."/>
            <person name="Haridas S."/>
            <person name="Chen C."/>
            <person name="Bauer D."/>
            <person name="Andreopoulos W."/>
            <person name="Pangilinan J."/>
            <person name="LaButti K."/>
            <person name="Riley R."/>
            <person name="Lipzen A."/>
            <person name="Clum A."/>
            <person name="Drula E."/>
            <person name="Henrissat B."/>
            <person name="Kohler A."/>
            <person name="Grigoriev I.V."/>
            <person name="Martin F.M."/>
            <person name="Hacquard S."/>
        </authorList>
    </citation>
    <scope>NUCLEOTIDE SEQUENCE</scope>
    <source>
        <strain evidence="2">MPI-CAGE-CH-0235</strain>
    </source>
</reference>
<evidence type="ECO:0000313" key="2">
    <source>
        <dbReference type="EMBL" id="KAH7305919.1"/>
    </source>
</evidence>
<gene>
    <name evidence="2" type="ORF">B0I35DRAFT_492560</name>
</gene>
<proteinExistence type="predicted"/>
<comment type="caution">
    <text evidence="2">The sequence shown here is derived from an EMBL/GenBank/DDBJ whole genome shotgun (WGS) entry which is preliminary data.</text>
</comment>
<dbReference type="OrthoDB" id="2922289at2759"/>
<feature type="compositionally biased region" description="Basic and acidic residues" evidence="1">
    <location>
        <begin position="853"/>
        <end position="868"/>
    </location>
</feature>
<organism evidence="2 3">
    <name type="scientific">Stachybotrys elegans</name>
    <dbReference type="NCBI Taxonomy" id="80388"/>
    <lineage>
        <taxon>Eukaryota</taxon>
        <taxon>Fungi</taxon>
        <taxon>Dikarya</taxon>
        <taxon>Ascomycota</taxon>
        <taxon>Pezizomycotina</taxon>
        <taxon>Sordariomycetes</taxon>
        <taxon>Hypocreomycetidae</taxon>
        <taxon>Hypocreales</taxon>
        <taxon>Stachybotryaceae</taxon>
        <taxon>Stachybotrys</taxon>
    </lineage>
</organism>
<name>A0A8K0SGT3_9HYPO</name>
<feature type="region of interest" description="Disordered" evidence="1">
    <location>
        <begin position="213"/>
        <end position="234"/>
    </location>
</feature>
<dbReference type="Proteomes" id="UP000813444">
    <property type="component" value="Unassembled WGS sequence"/>
</dbReference>
<feature type="compositionally biased region" description="Basic and acidic residues" evidence="1">
    <location>
        <begin position="220"/>
        <end position="234"/>
    </location>
</feature>
<dbReference type="AlphaFoldDB" id="A0A8K0SGT3"/>